<reference evidence="3" key="1">
    <citation type="journal article" date="2013" name="Nature">
        <title>Draft genome of the wheat A-genome progenitor Triticum urartu.</title>
        <authorList>
            <person name="Ling H.Q."/>
            <person name="Zhao S."/>
            <person name="Liu D."/>
            <person name="Wang J."/>
            <person name="Sun H."/>
            <person name="Zhang C."/>
            <person name="Fan H."/>
            <person name="Li D."/>
            <person name="Dong L."/>
            <person name="Tao Y."/>
            <person name="Gao C."/>
            <person name="Wu H."/>
            <person name="Li Y."/>
            <person name="Cui Y."/>
            <person name="Guo X."/>
            <person name="Zheng S."/>
            <person name="Wang B."/>
            <person name="Yu K."/>
            <person name="Liang Q."/>
            <person name="Yang W."/>
            <person name="Lou X."/>
            <person name="Chen J."/>
            <person name="Feng M."/>
            <person name="Jian J."/>
            <person name="Zhang X."/>
            <person name="Luo G."/>
            <person name="Jiang Y."/>
            <person name="Liu J."/>
            <person name="Wang Z."/>
            <person name="Sha Y."/>
            <person name="Zhang B."/>
            <person name="Wu H."/>
            <person name="Tang D."/>
            <person name="Shen Q."/>
            <person name="Xue P."/>
            <person name="Zou S."/>
            <person name="Wang X."/>
            <person name="Liu X."/>
            <person name="Wang F."/>
            <person name="Yang Y."/>
            <person name="An X."/>
            <person name="Dong Z."/>
            <person name="Zhang K."/>
            <person name="Zhang X."/>
            <person name="Luo M.C."/>
            <person name="Dvorak J."/>
            <person name="Tong Y."/>
            <person name="Wang J."/>
            <person name="Yang H."/>
            <person name="Li Z."/>
            <person name="Wang D."/>
            <person name="Zhang A."/>
            <person name="Wang J."/>
        </authorList>
    </citation>
    <scope>NUCLEOTIDE SEQUENCE</scope>
    <source>
        <strain evidence="3">cv. G1812</strain>
    </source>
</reference>
<dbReference type="EnsemblPlants" id="TuG1812G0400002497.01.T01">
    <property type="protein sequence ID" value="TuG1812G0400002497.01.T01.cds319629"/>
    <property type="gene ID" value="TuG1812G0400002497.01"/>
</dbReference>
<protein>
    <submittedName>
        <fullName evidence="2">Uncharacterized protein</fullName>
    </submittedName>
</protein>
<evidence type="ECO:0000256" key="1">
    <source>
        <dbReference type="SAM" id="MobiDB-lite"/>
    </source>
</evidence>
<dbReference type="AlphaFoldDB" id="A0A8R7Q6Z9"/>
<evidence type="ECO:0000313" key="3">
    <source>
        <dbReference type="Proteomes" id="UP000015106"/>
    </source>
</evidence>
<proteinExistence type="predicted"/>
<accession>A0A8R7Q6Z9</accession>
<name>A0A8R7Q6Z9_TRIUA</name>
<feature type="region of interest" description="Disordered" evidence="1">
    <location>
        <begin position="1"/>
        <end position="36"/>
    </location>
</feature>
<reference evidence="2" key="2">
    <citation type="submission" date="2018-03" db="EMBL/GenBank/DDBJ databases">
        <title>The Triticum urartu genome reveals the dynamic nature of wheat genome evolution.</title>
        <authorList>
            <person name="Ling H."/>
            <person name="Ma B."/>
            <person name="Shi X."/>
            <person name="Liu H."/>
            <person name="Dong L."/>
            <person name="Sun H."/>
            <person name="Cao Y."/>
            <person name="Gao Q."/>
            <person name="Zheng S."/>
            <person name="Li Y."/>
            <person name="Yu Y."/>
            <person name="Du H."/>
            <person name="Qi M."/>
            <person name="Li Y."/>
            <person name="Yu H."/>
            <person name="Cui Y."/>
            <person name="Wang N."/>
            <person name="Chen C."/>
            <person name="Wu H."/>
            <person name="Zhao Y."/>
            <person name="Zhang J."/>
            <person name="Li Y."/>
            <person name="Zhou W."/>
            <person name="Zhang B."/>
            <person name="Hu W."/>
            <person name="Eijk M."/>
            <person name="Tang J."/>
            <person name="Witsenboer H."/>
            <person name="Zhao S."/>
            <person name="Li Z."/>
            <person name="Zhang A."/>
            <person name="Wang D."/>
            <person name="Liang C."/>
        </authorList>
    </citation>
    <scope>NUCLEOTIDE SEQUENCE [LARGE SCALE GENOMIC DNA]</scope>
    <source>
        <strain evidence="2">cv. G1812</strain>
    </source>
</reference>
<evidence type="ECO:0000313" key="2">
    <source>
        <dbReference type="EnsemblPlants" id="TuG1812G0400002497.01.T01.cds319629"/>
    </source>
</evidence>
<sequence length="36" mass="3738">MLARHGTDGEEAAGSVSRRRGAGGRGGGRARRRCGR</sequence>
<reference evidence="2" key="3">
    <citation type="submission" date="2022-06" db="UniProtKB">
        <authorList>
            <consortium name="EnsemblPlants"/>
        </authorList>
    </citation>
    <scope>IDENTIFICATION</scope>
</reference>
<organism evidence="2 3">
    <name type="scientific">Triticum urartu</name>
    <name type="common">Red wild einkorn</name>
    <name type="synonym">Crithodium urartu</name>
    <dbReference type="NCBI Taxonomy" id="4572"/>
    <lineage>
        <taxon>Eukaryota</taxon>
        <taxon>Viridiplantae</taxon>
        <taxon>Streptophyta</taxon>
        <taxon>Embryophyta</taxon>
        <taxon>Tracheophyta</taxon>
        <taxon>Spermatophyta</taxon>
        <taxon>Magnoliopsida</taxon>
        <taxon>Liliopsida</taxon>
        <taxon>Poales</taxon>
        <taxon>Poaceae</taxon>
        <taxon>BOP clade</taxon>
        <taxon>Pooideae</taxon>
        <taxon>Triticodae</taxon>
        <taxon>Triticeae</taxon>
        <taxon>Triticinae</taxon>
        <taxon>Triticum</taxon>
    </lineage>
</organism>
<feature type="compositionally biased region" description="Basic residues" evidence="1">
    <location>
        <begin position="17"/>
        <end position="36"/>
    </location>
</feature>
<keyword evidence="3" id="KW-1185">Reference proteome</keyword>
<dbReference type="Proteomes" id="UP000015106">
    <property type="component" value="Chromosome 4"/>
</dbReference>
<dbReference type="Gramene" id="TuG1812G0400002497.01.T01">
    <property type="protein sequence ID" value="TuG1812G0400002497.01.T01.cds319629"/>
    <property type="gene ID" value="TuG1812G0400002497.01"/>
</dbReference>